<comment type="similarity">
    <text evidence="2">Belongs to the diacylglycerol/lipid kinase family.</text>
</comment>
<dbReference type="Gene3D" id="2.60.200.40">
    <property type="match status" value="1"/>
</dbReference>
<dbReference type="InterPro" id="IPR016064">
    <property type="entry name" value="NAD/diacylglycerol_kinase_sf"/>
</dbReference>
<keyword evidence="11" id="KW-0594">Phospholipid biosynthesis</keyword>
<dbReference type="Pfam" id="PF19279">
    <property type="entry name" value="YegS_C"/>
    <property type="match status" value="1"/>
</dbReference>
<feature type="domain" description="DAGKc" evidence="13">
    <location>
        <begin position="1"/>
        <end position="126"/>
    </location>
</feature>
<evidence type="ECO:0000256" key="5">
    <source>
        <dbReference type="ARBA" id="ARBA00022723"/>
    </source>
</evidence>
<keyword evidence="6" id="KW-0547">Nucleotide-binding</keyword>
<evidence type="ECO:0000256" key="12">
    <source>
        <dbReference type="ARBA" id="ARBA00023264"/>
    </source>
</evidence>
<protein>
    <submittedName>
        <fullName evidence="14">YegS/Rv2252/BmrU family lipid kinase</fullName>
    </submittedName>
</protein>
<dbReference type="InterPro" id="IPR017438">
    <property type="entry name" value="ATP-NAD_kinase_N"/>
</dbReference>
<evidence type="ECO:0000256" key="8">
    <source>
        <dbReference type="ARBA" id="ARBA00022840"/>
    </source>
</evidence>
<dbReference type="GO" id="GO:0016301">
    <property type="term" value="F:kinase activity"/>
    <property type="evidence" value="ECO:0007669"/>
    <property type="project" value="UniProtKB-KW"/>
</dbReference>
<evidence type="ECO:0000256" key="10">
    <source>
        <dbReference type="ARBA" id="ARBA00023098"/>
    </source>
</evidence>
<evidence type="ECO:0000259" key="13">
    <source>
        <dbReference type="PROSITE" id="PS50146"/>
    </source>
</evidence>
<dbReference type="RefSeq" id="WP_135500373.1">
    <property type="nucleotide sequence ID" value="NZ_JACHHE010000005.1"/>
</dbReference>
<dbReference type="InterPro" id="IPR005218">
    <property type="entry name" value="Diacylglycerol/lipid_kinase"/>
</dbReference>
<evidence type="ECO:0000256" key="4">
    <source>
        <dbReference type="ARBA" id="ARBA00022679"/>
    </source>
</evidence>
<keyword evidence="7 14" id="KW-0418">Kinase</keyword>
<evidence type="ECO:0000256" key="9">
    <source>
        <dbReference type="ARBA" id="ARBA00022842"/>
    </source>
</evidence>
<evidence type="ECO:0000256" key="6">
    <source>
        <dbReference type="ARBA" id="ARBA00022741"/>
    </source>
</evidence>
<dbReference type="GO" id="GO:0005524">
    <property type="term" value="F:ATP binding"/>
    <property type="evidence" value="ECO:0007669"/>
    <property type="project" value="UniProtKB-KW"/>
</dbReference>
<reference evidence="14 15" key="1">
    <citation type="submission" date="2020-08" db="EMBL/GenBank/DDBJ databases">
        <title>Genomic Encyclopedia of Type Strains, Phase IV (KMG-IV): sequencing the most valuable type-strain genomes for metagenomic binning, comparative biology and taxonomic classification.</title>
        <authorList>
            <person name="Goeker M."/>
        </authorList>
    </citation>
    <scope>NUCLEOTIDE SEQUENCE [LARGE SCALE GENOMIC DNA]</scope>
    <source>
        <strain evidence="14 15">DSM 15895</strain>
    </source>
</reference>
<dbReference type="EMBL" id="JACHHE010000005">
    <property type="protein sequence ID" value="MBB5180569.1"/>
    <property type="molecule type" value="Genomic_DNA"/>
</dbReference>
<evidence type="ECO:0000256" key="2">
    <source>
        <dbReference type="ARBA" id="ARBA00005983"/>
    </source>
</evidence>
<dbReference type="Gene3D" id="3.40.50.10330">
    <property type="entry name" value="Probable inorganic polyphosphate/atp-NAD kinase, domain 1"/>
    <property type="match status" value="1"/>
</dbReference>
<keyword evidence="3" id="KW-0444">Lipid biosynthesis</keyword>
<dbReference type="SUPFAM" id="SSF111331">
    <property type="entry name" value="NAD kinase/diacylglycerol kinase-like"/>
    <property type="match status" value="1"/>
</dbReference>
<dbReference type="PANTHER" id="PTHR12358">
    <property type="entry name" value="SPHINGOSINE KINASE"/>
    <property type="match status" value="1"/>
</dbReference>
<dbReference type="Pfam" id="PF00781">
    <property type="entry name" value="DAGK_cat"/>
    <property type="match status" value="1"/>
</dbReference>
<dbReference type="AlphaFoldDB" id="A0A7W8CTG4"/>
<dbReference type="GO" id="GO:0005886">
    <property type="term" value="C:plasma membrane"/>
    <property type="evidence" value="ECO:0007669"/>
    <property type="project" value="TreeGrafter"/>
</dbReference>
<evidence type="ECO:0000313" key="14">
    <source>
        <dbReference type="EMBL" id="MBB5180569.1"/>
    </source>
</evidence>
<evidence type="ECO:0000256" key="7">
    <source>
        <dbReference type="ARBA" id="ARBA00022777"/>
    </source>
</evidence>
<dbReference type="PROSITE" id="PS50146">
    <property type="entry name" value="DAGK"/>
    <property type="match status" value="1"/>
</dbReference>
<accession>A0A7W8CTG4</accession>
<dbReference type="Proteomes" id="UP000525923">
    <property type="component" value="Unassembled WGS sequence"/>
</dbReference>
<evidence type="ECO:0000256" key="3">
    <source>
        <dbReference type="ARBA" id="ARBA00022516"/>
    </source>
</evidence>
<keyword evidence="4" id="KW-0808">Transferase</keyword>
<comment type="caution">
    <text evidence="14">The sequence shown here is derived from an EMBL/GenBank/DDBJ whole genome shotgun (WGS) entry which is preliminary data.</text>
</comment>
<dbReference type="InterPro" id="IPR045540">
    <property type="entry name" value="YegS/DAGK_C"/>
</dbReference>
<organism evidence="14 15">
    <name type="scientific">Planococcus koreensis</name>
    <dbReference type="NCBI Taxonomy" id="112331"/>
    <lineage>
        <taxon>Bacteria</taxon>
        <taxon>Bacillati</taxon>
        <taxon>Bacillota</taxon>
        <taxon>Bacilli</taxon>
        <taxon>Bacillales</taxon>
        <taxon>Caryophanaceae</taxon>
        <taxon>Planococcus</taxon>
    </lineage>
</organism>
<dbReference type="GO" id="GO:0008654">
    <property type="term" value="P:phospholipid biosynthetic process"/>
    <property type="evidence" value="ECO:0007669"/>
    <property type="project" value="UniProtKB-KW"/>
</dbReference>
<keyword evidence="10" id="KW-0443">Lipid metabolism</keyword>
<dbReference type="InterPro" id="IPR001206">
    <property type="entry name" value="Diacylglycerol_kinase_cat_dom"/>
</dbReference>
<keyword evidence="15" id="KW-1185">Reference proteome</keyword>
<keyword evidence="12" id="KW-1208">Phospholipid metabolism</keyword>
<proteinExistence type="inferred from homology"/>
<keyword evidence="8" id="KW-0067">ATP-binding</keyword>
<evidence type="ECO:0000256" key="11">
    <source>
        <dbReference type="ARBA" id="ARBA00023209"/>
    </source>
</evidence>
<dbReference type="GO" id="GO:0046872">
    <property type="term" value="F:metal ion binding"/>
    <property type="evidence" value="ECO:0007669"/>
    <property type="project" value="UniProtKB-KW"/>
</dbReference>
<dbReference type="InterPro" id="IPR050187">
    <property type="entry name" value="Lipid_Phosphate_FormReg"/>
</dbReference>
<dbReference type="NCBIfam" id="TIGR00147">
    <property type="entry name" value="YegS/Rv2252/BmrU family lipid kinase"/>
    <property type="match status" value="1"/>
</dbReference>
<dbReference type="PANTHER" id="PTHR12358:SF106">
    <property type="entry name" value="LIPID KINASE YEGS"/>
    <property type="match status" value="1"/>
</dbReference>
<keyword evidence="9" id="KW-0460">Magnesium</keyword>
<evidence type="ECO:0000313" key="15">
    <source>
        <dbReference type="Proteomes" id="UP000525923"/>
    </source>
</evidence>
<comment type="cofactor">
    <cofactor evidence="1">
        <name>Mg(2+)</name>
        <dbReference type="ChEBI" id="CHEBI:18420"/>
    </cofactor>
</comment>
<dbReference type="OrthoDB" id="9786026at2"/>
<name>A0A7W8CTG4_9BACL</name>
<evidence type="ECO:0000256" key="1">
    <source>
        <dbReference type="ARBA" id="ARBA00001946"/>
    </source>
</evidence>
<sequence length="310" mass="33798">MKTIIIVNPAAGNGNAAKKWNKFKNTAAFPHELLMTQYAGHAEEVAARLRDADEPVMVIGFGGDGTMREIVAGAAGSPNLIVGSVAAGSGNDFSRGFYSFKDAEAVELFLQEPASLEQDLGEFIDSELFRFVSSSGIGFDAEISALVNRSLAKKGLNKVGAGKLVYLLYVIRTLFRFKKFDLAVETDGNNQQFKDVWLATVSNQPYFGGGMKISPDSKTGDGLLELTIVSGISRLKLLLVFGTVFTGTHTRFKEVIQLSGSQFRLTTDRQVYRHIDGDYAGKSPKNEPIHYGISKSRWNAINNGKKEDVL</sequence>
<keyword evidence="5" id="KW-0479">Metal-binding</keyword>
<gene>
    <name evidence="14" type="ORF">HNQ44_001998</name>
</gene>